<reference evidence="2" key="1">
    <citation type="journal article" date="2023" name="Mol. Phylogenet. Evol.">
        <title>Genome-scale phylogeny and comparative genomics of the fungal order Sordariales.</title>
        <authorList>
            <person name="Hensen N."/>
            <person name="Bonometti L."/>
            <person name="Westerberg I."/>
            <person name="Brannstrom I.O."/>
            <person name="Guillou S."/>
            <person name="Cros-Aarteil S."/>
            <person name="Calhoun S."/>
            <person name="Haridas S."/>
            <person name="Kuo A."/>
            <person name="Mondo S."/>
            <person name="Pangilinan J."/>
            <person name="Riley R."/>
            <person name="LaButti K."/>
            <person name="Andreopoulos B."/>
            <person name="Lipzen A."/>
            <person name="Chen C."/>
            <person name="Yan M."/>
            <person name="Daum C."/>
            <person name="Ng V."/>
            <person name="Clum A."/>
            <person name="Steindorff A."/>
            <person name="Ohm R.A."/>
            <person name="Martin F."/>
            <person name="Silar P."/>
            <person name="Natvig D.O."/>
            <person name="Lalanne C."/>
            <person name="Gautier V."/>
            <person name="Ament-Velasquez S.L."/>
            <person name="Kruys A."/>
            <person name="Hutchinson M.I."/>
            <person name="Powell A.J."/>
            <person name="Barry K."/>
            <person name="Miller A.N."/>
            <person name="Grigoriev I.V."/>
            <person name="Debuchy R."/>
            <person name="Gladieux P."/>
            <person name="Hiltunen Thoren M."/>
            <person name="Johannesson H."/>
        </authorList>
    </citation>
    <scope>NUCLEOTIDE SEQUENCE</scope>
    <source>
        <strain evidence="2">CBS 955.72</strain>
    </source>
</reference>
<name>A0AAJ0MCG8_9PEZI</name>
<dbReference type="EMBL" id="JAUIQD010000005">
    <property type="protein sequence ID" value="KAK3349180.1"/>
    <property type="molecule type" value="Genomic_DNA"/>
</dbReference>
<organism evidence="2 3">
    <name type="scientific">Lasiosphaeria hispida</name>
    <dbReference type="NCBI Taxonomy" id="260671"/>
    <lineage>
        <taxon>Eukaryota</taxon>
        <taxon>Fungi</taxon>
        <taxon>Dikarya</taxon>
        <taxon>Ascomycota</taxon>
        <taxon>Pezizomycotina</taxon>
        <taxon>Sordariomycetes</taxon>
        <taxon>Sordariomycetidae</taxon>
        <taxon>Sordariales</taxon>
        <taxon>Lasiosphaeriaceae</taxon>
        <taxon>Lasiosphaeria</taxon>
    </lineage>
</organism>
<accession>A0AAJ0MCG8</accession>
<dbReference type="Proteomes" id="UP001275084">
    <property type="component" value="Unassembled WGS sequence"/>
</dbReference>
<proteinExistence type="predicted"/>
<sequence>MSATASSGTVDTLSEPSHGTPPSATIGNIDAPSGGVDTLSEPSNGTSPSATIGNIDAPGPKIEPAFTFSNTCRLPDPNLIHLVWERKRDKLSYTYLFDLMALKLVRPFNQASRHGFSSTYFKMNGYYKSIMMKQQDIWVPRVGPGNTATLRTLYEIGHTIMHAESICQHCRWDQEYPFLVPHMADFPLSKLSQDVDPIKSFSLPIAAMMEETELLLEEESRLHERLRCALFHDIGCLCPASICWGAVKSCPRCHTDYAVSVAPVATRPEGRCFVFTTWKYLGKASQDCYWKSHTDQTGLPLRVYELGRMYDGYEFWGNTTSGPQNSIYTPGDDWIRHEVH</sequence>
<feature type="region of interest" description="Disordered" evidence="1">
    <location>
        <begin position="1"/>
        <end position="57"/>
    </location>
</feature>
<keyword evidence="3" id="KW-1185">Reference proteome</keyword>
<comment type="caution">
    <text evidence="2">The sequence shown here is derived from an EMBL/GenBank/DDBJ whole genome shotgun (WGS) entry which is preliminary data.</text>
</comment>
<feature type="compositionally biased region" description="Polar residues" evidence="1">
    <location>
        <begin position="40"/>
        <end position="52"/>
    </location>
</feature>
<gene>
    <name evidence="2" type="ORF">B0T25DRAFT_547392</name>
</gene>
<evidence type="ECO:0000313" key="2">
    <source>
        <dbReference type="EMBL" id="KAK3349180.1"/>
    </source>
</evidence>
<evidence type="ECO:0000256" key="1">
    <source>
        <dbReference type="SAM" id="MobiDB-lite"/>
    </source>
</evidence>
<protein>
    <submittedName>
        <fullName evidence="2">Uncharacterized protein</fullName>
    </submittedName>
</protein>
<reference evidence="2" key="2">
    <citation type="submission" date="2023-06" db="EMBL/GenBank/DDBJ databases">
        <authorList>
            <consortium name="Lawrence Berkeley National Laboratory"/>
            <person name="Haridas S."/>
            <person name="Hensen N."/>
            <person name="Bonometti L."/>
            <person name="Westerberg I."/>
            <person name="Brannstrom I.O."/>
            <person name="Guillou S."/>
            <person name="Cros-Aarteil S."/>
            <person name="Calhoun S."/>
            <person name="Kuo A."/>
            <person name="Mondo S."/>
            <person name="Pangilinan J."/>
            <person name="Riley R."/>
            <person name="Labutti K."/>
            <person name="Andreopoulos B."/>
            <person name="Lipzen A."/>
            <person name="Chen C."/>
            <person name="Yanf M."/>
            <person name="Daum C."/>
            <person name="Ng V."/>
            <person name="Clum A."/>
            <person name="Steindorff A."/>
            <person name="Ohm R."/>
            <person name="Martin F."/>
            <person name="Silar P."/>
            <person name="Natvig D."/>
            <person name="Lalanne C."/>
            <person name="Gautier V."/>
            <person name="Ament-Velasquez S.L."/>
            <person name="Kruys A."/>
            <person name="Hutchinson M.I."/>
            <person name="Powell A.J."/>
            <person name="Barry K."/>
            <person name="Miller A.N."/>
            <person name="Grigoriev I.V."/>
            <person name="Debuchy R."/>
            <person name="Gladieux P."/>
            <person name="Thoren M.H."/>
            <person name="Johannesson H."/>
        </authorList>
    </citation>
    <scope>NUCLEOTIDE SEQUENCE</scope>
    <source>
        <strain evidence="2">CBS 955.72</strain>
    </source>
</reference>
<evidence type="ECO:0000313" key="3">
    <source>
        <dbReference type="Proteomes" id="UP001275084"/>
    </source>
</evidence>
<dbReference type="AlphaFoldDB" id="A0AAJ0MCG8"/>
<feature type="compositionally biased region" description="Polar residues" evidence="1">
    <location>
        <begin position="1"/>
        <end position="26"/>
    </location>
</feature>